<keyword evidence="2" id="KW-1185">Reference proteome</keyword>
<name>A0A4Y7S8A5_COPMI</name>
<reference evidence="1 2" key="1">
    <citation type="journal article" date="2019" name="Nat. Ecol. Evol.">
        <title>Megaphylogeny resolves global patterns of mushroom evolution.</title>
        <authorList>
            <person name="Varga T."/>
            <person name="Krizsan K."/>
            <person name="Foldi C."/>
            <person name="Dima B."/>
            <person name="Sanchez-Garcia M."/>
            <person name="Sanchez-Ramirez S."/>
            <person name="Szollosi G.J."/>
            <person name="Szarkandi J.G."/>
            <person name="Papp V."/>
            <person name="Albert L."/>
            <person name="Andreopoulos W."/>
            <person name="Angelini C."/>
            <person name="Antonin V."/>
            <person name="Barry K.W."/>
            <person name="Bougher N.L."/>
            <person name="Buchanan P."/>
            <person name="Buyck B."/>
            <person name="Bense V."/>
            <person name="Catcheside P."/>
            <person name="Chovatia M."/>
            <person name="Cooper J."/>
            <person name="Damon W."/>
            <person name="Desjardin D."/>
            <person name="Finy P."/>
            <person name="Geml J."/>
            <person name="Haridas S."/>
            <person name="Hughes K."/>
            <person name="Justo A."/>
            <person name="Karasinski D."/>
            <person name="Kautmanova I."/>
            <person name="Kiss B."/>
            <person name="Kocsube S."/>
            <person name="Kotiranta H."/>
            <person name="LaButti K.M."/>
            <person name="Lechner B.E."/>
            <person name="Liimatainen K."/>
            <person name="Lipzen A."/>
            <person name="Lukacs Z."/>
            <person name="Mihaltcheva S."/>
            <person name="Morgado L.N."/>
            <person name="Niskanen T."/>
            <person name="Noordeloos M.E."/>
            <person name="Ohm R.A."/>
            <person name="Ortiz-Santana B."/>
            <person name="Ovrebo C."/>
            <person name="Racz N."/>
            <person name="Riley R."/>
            <person name="Savchenko A."/>
            <person name="Shiryaev A."/>
            <person name="Soop K."/>
            <person name="Spirin V."/>
            <person name="Szebenyi C."/>
            <person name="Tomsovsky M."/>
            <person name="Tulloss R.E."/>
            <person name="Uehling J."/>
            <person name="Grigoriev I.V."/>
            <person name="Vagvolgyi C."/>
            <person name="Papp T."/>
            <person name="Martin F.M."/>
            <person name="Miettinen O."/>
            <person name="Hibbett D.S."/>
            <person name="Nagy L.G."/>
        </authorList>
    </citation>
    <scope>NUCLEOTIDE SEQUENCE [LARGE SCALE GENOMIC DNA]</scope>
    <source>
        <strain evidence="1 2">FP101781</strain>
    </source>
</reference>
<gene>
    <name evidence="1" type="ORF">FA13DRAFT_701113</name>
</gene>
<dbReference type="Proteomes" id="UP000298030">
    <property type="component" value="Unassembled WGS sequence"/>
</dbReference>
<dbReference type="AlphaFoldDB" id="A0A4Y7S8A5"/>
<organism evidence="1 2">
    <name type="scientific">Coprinellus micaceus</name>
    <name type="common">Glistening ink-cap mushroom</name>
    <name type="synonym">Coprinus micaceus</name>
    <dbReference type="NCBI Taxonomy" id="71717"/>
    <lineage>
        <taxon>Eukaryota</taxon>
        <taxon>Fungi</taxon>
        <taxon>Dikarya</taxon>
        <taxon>Basidiomycota</taxon>
        <taxon>Agaricomycotina</taxon>
        <taxon>Agaricomycetes</taxon>
        <taxon>Agaricomycetidae</taxon>
        <taxon>Agaricales</taxon>
        <taxon>Agaricineae</taxon>
        <taxon>Psathyrellaceae</taxon>
        <taxon>Coprinellus</taxon>
    </lineage>
</organism>
<comment type="caution">
    <text evidence="1">The sequence shown here is derived from an EMBL/GenBank/DDBJ whole genome shotgun (WGS) entry which is preliminary data.</text>
</comment>
<sequence>MCDARLLSCARYRSGFPIEFYPPLNGEWSNDSLEGFRRYWARSITTLYGGLSFWAWRNRDLTLSALSSPPKFRCLVNSLVILVFLPPTLPASPLPRTILRKVTCRYLLFIMLNAYTSRSAIGNYENPLPIHGYPPSFLNIQSDISGNL</sequence>
<dbReference type="EMBL" id="QPFP01000297">
    <property type="protein sequence ID" value="TEB17674.1"/>
    <property type="molecule type" value="Genomic_DNA"/>
</dbReference>
<proteinExistence type="predicted"/>
<protein>
    <submittedName>
        <fullName evidence="1">Uncharacterized protein</fullName>
    </submittedName>
</protein>
<accession>A0A4Y7S8A5</accession>
<evidence type="ECO:0000313" key="2">
    <source>
        <dbReference type="Proteomes" id="UP000298030"/>
    </source>
</evidence>
<evidence type="ECO:0000313" key="1">
    <source>
        <dbReference type="EMBL" id="TEB17674.1"/>
    </source>
</evidence>